<dbReference type="InterPro" id="IPR029144">
    <property type="entry name" value="Thr_synth_N"/>
</dbReference>
<feature type="modified residue" description="N6-(pyridoxal phosphate)lysine" evidence="5">
    <location>
        <position position="111"/>
    </location>
</feature>
<organism evidence="8">
    <name type="scientific">Veillonella atypica</name>
    <dbReference type="NCBI Taxonomy" id="39777"/>
    <lineage>
        <taxon>Bacteria</taxon>
        <taxon>Bacillati</taxon>
        <taxon>Bacillota</taxon>
        <taxon>Negativicutes</taxon>
        <taxon>Veillonellales</taxon>
        <taxon>Veillonellaceae</taxon>
        <taxon>Veillonella</taxon>
    </lineage>
</organism>
<dbReference type="NCBIfam" id="TIGR00260">
    <property type="entry name" value="thrC"/>
    <property type="match status" value="1"/>
</dbReference>
<dbReference type="SUPFAM" id="SSF53686">
    <property type="entry name" value="Tryptophan synthase beta subunit-like PLP-dependent enzymes"/>
    <property type="match status" value="1"/>
</dbReference>
<dbReference type="PATRIC" id="fig|39777.7.peg.1670"/>
<dbReference type="InterPro" id="IPR037158">
    <property type="entry name" value="Thr_synth_N_sf"/>
</dbReference>
<dbReference type="EC" id="4.2.3.1" evidence="4"/>
<comment type="caution">
    <text evidence="8">The sequence shown here is derived from an EMBL/GenBank/DDBJ whole genome shotgun (WGS) entry which is preliminary data.</text>
</comment>
<dbReference type="CDD" id="cd01560">
    <property type="entry name" value="Thr-synth_2"/>
    <property type="match status" value="1"/>
</dbReference>
<dbReference type="AlphaFoldDB" id="A0A133S1L4"/>
<dbReference type="PANTHER" id="PTHR43515">
    <property type="entry name" value="THREONINE SYNTHASE-LIKE 1"/>
    <property type="match status" value="1"/>
</dbReference>
<sequence>MNYTSTRGTVAVNETYALLHGLAEDGGLYVPALFPTNCLSYNDIKDKSYQEVAAVVLAKLFPCFSEAHLKEMINSAYSDANFSTRDIAPLHSLLEKLSVLELFHGRTQAFKDMALSLFPYLLVAAKEAEGEDKEVLILTATSGDTGKAALEGFKDVPGTHIQVFYPTDGVSPMQAEQMQKQEGANVNVTAIHGNFDDAQQFLKRLFVDADTAKEVAEKGVMFSSANSINIGRLAPQVVYYVNAYAELVAQGAIHEDEAFNVVVPTGNFGNILAAYYAKKMGIPIGKLICASNQNNVLTDFFNTGTYDMNRPFYTTISPSMDILESSNFERFLYYISGEDSERTAQWMKDLKSTGKLSVNEEEFKRVQANFSGAYVNDEETKAIIEQVYNSYGYLMDPHTAVAMGAYMKELEAHPEDGARHTIIASTAHPFKFPTPICEALDIKVGSTPYESLDNISAVTGVAFPKQLAALKAKSLRFTKAIDKENMKQEILDFVDTFSK</sequence>
<evidence type="ECO:0000256" key="5">
    <source>
        <dbReference type="PIRSR" id="PIRSR604450-51"/>
    </source>
</evidence>
<dbReference type="GO" id="GO:0004795">
    <property type="term" value="F:threonine synthase activity"/>
    <property type="evidence" value="ECO:0007669"/>
    <property type="project" value="UniProtKB-UniRule"/>
</dbReference>
<dbReference type="Gene3D" id="3.40.50.1100">
    <property type="match status" value="2"/>
</dbReference>
<dbReference type="InterPro" id="IPR004450">
    <property type="entry name" value="Thr_synthase-like"/>
</dbReference>
<evidence type="ECO:0000256" key="3">
    <source>
        <dbReference type="ARBA" id="ARBA00022898"/>
    </source>
</evidence>
<dbReference type="Pfam" id="PF00291">
    <property type="entry name" value="PALP"/>
    <property type="match status" value="1"/>
</dbReference>
<proteinExistence type="inferred from homology"/>
<gene>
    <name evidence="8" type="ORF">HMPREF3233_01706</name>
</gene>
<evidence type="ECO:0000313" key="9">
    <source>
        <dbReference type="Proteomes" id="UP000070226"/>
    </source>
</evidence>
<evidence type="ECO:0000259" key="7">
    <source>
        <dbReference type="Pfam" id="PF14821"/>
    </source>
</evidence>
<comment type="similarity">
    <text evidence="2">Belongs to the threonine synthase family.</text>
</comment>
<keyword evidence="3 5" id="KW-0663">Pyridoxal phosphate</keyword>
<reference evidence="8 9" key="1">
    <citation type="submission" date="2016-01" db="EMBL/GenBank/DDBJ databases">
        <authorList>
            <person name="Oliw E.H."/>
        </authorList>
    </citation>
    <scope>NUCLEOTIDE SEQUENCE [LARGE SCALE GENOMIC DNA]</scope>
    <source>
        <strain evidence="8 9">CMW7756B</strain>
    </source>
</reference>
<dbReference type="PANTHER" id="PTHR43515:SF1">
    <property type="entry name" value="THREONINE SYNTHASE-LIKE 1"/>
    <property type="match status" value="1"/>
</dbReference>
<evidence type="ECO:0000259" key="6">
    <source>
        <dbReference type="Pfam" id="PF00291"/>
    </source>
</evidence>
<dbReference type="InterPro" id="IPR001926">
    <property type="entry name" value="TrpB-like_PALP"/>
</dbReference>
<evidence type="ECO:0000313" key="8">
    <source>
        <dbReference type="EMBL" id="KXA62232.1"/>
    </source>
</evidence>
<protein>
    <recommendedName>
        <fullName evidence="4">Threonine synthase</fullName>
        <ecNumber evidence="4">4.2.3.1</ecNumber>
    </recommendedName>
</protein>
<evidence type="ECO:0000256" key="2">
    <source>
        <dbReference type="ARBA" id="ARBA00005517"/>
    </source>
</evidence>
<name>A0A133S1L4_9FIRM</name>
<dbReference type="GeneID" id="57774003"/>
<dbReference type="EMBL" id="LRQT01000096">
    <property type="protein sequence ID" value="KXA62232.1"/>
    <property type="molecule type" value="Genomic_DNA"/>
</dbReference>
<comment type="cofactor">
    <cofactor evidence="1 5">
        <name>pyridoxal 5'-phosphate</name>
        <dbReference type="ChEBI" id="CHEBI:597326"/>
    </cofactor>
</comment>
<dbReference type="Gene3D" id="3.90.1380.10">
    <property type="entry name" value="Threonine synthase, N-terminal domain"/>
    <property type="match status" value="1"/>
</dbReference>
<dbReference type="STRING" id="39777.B7L28_06405"/>
<feature type="domain" description="Threonine synthase N-terminal" evidence="7">
    <location>
        <begin position="2"/>
        <end position="77"/>
    </location>
</feature>
<dbReference type="Pfam" id="PF14821">
    <property type="entry name" value="Thr_synth_N"/>
    <property type="match status" value="1"/>
</dbReference>
<dbReference type="GO" id="GO:0009088">
    <property type="term" value="P:threonine biosynthetic process"/>
    <property type="evidence" value="ECO:0007669"/>
    <property type="project" value="UniProtKB-UniRule"/>
</dbReference>
<dbReference type="GO" id="GO:0005737">
    <property type="term" value="C:cytoplasm"/>
    <property type="evidence" value="ECO:0007669"/>
    <property type="project" value="TreeGrafter"/>
</dbReference>
<evidence type="ECO:0000256" key="4">
    <source>
        <dbReference type="NCBIfam" id="TIGR00260"/>
    </source>
</evidence>
<accession>A0A133S1L4</accession>
<dbReference type="Proteomes" id="UP000070226">
    <property type="component" value="Unassembled WGS sequence"/>
</dbReference>
<feature type="domain" description="Tryptophan synthase beta chain-like PALP" evidence="6">
    <location>
        <begin position="101"/>
        <end position="416"/>
    </location>
</feature>
<evidence type="ECO:0000256" key="1">
    <source>
        <dbReference type="ARBA" id="ARBA00001933"/>
    </source>
</evidence>
<dbReference type="RefSeq" id="WP_009661601.1">
    <property type="nucleotide sequence ID" value="NZ_CABKSO010000001.1"/>
</dbReference>
<dbReference type="InterPro" id="IPR036052">
    <property type="entry name" value="TrpB-like_PALP_sf"/>
</dbReference>